<proteinExistence type="predicted"/>
<dbReference type="InterPro" id="IPR038459">
    <property type="entry name" value="MT_TRM10-typ_sf"/>
</dbReference>
<keyword evidence="2" id="KW-0808">Transferase</keyword>
<accession>A0AA88YDE3</accession>
<dbReference type="GO" id="GO:0005654">
    <property type="term" value="C:nucleoplasm"/>
    <property type="evidence" value="ECO:0007669"/>
    <property type="project" value="TreeGrafter"/>
</dbReference>
<keyword evidence="6" id="KW-1185">Reference proteome</keyword>
<protein>
    <recommendedName>
        <fullName evidence="4">SAM-dependent MTase TRM10-type domain-containing protein</fullName>
    </recommendedName>
</protein>
<dbReference type="GO" id="GO:0097745">
    <property type="term" value="P:mitochondrial tRNA 5'-end processing"/>
    <property type="evidence" value="ECO:0007669"/>
    <property type="project" value="TreeGrafter"/>
</dbReference>
<dbReference type="PANTHER" id="PTHR13563:SF5">
    <property type="entry name" value="TRNA METHYLTRANSFERASE 10 HOMOLOG C"/>
    <property type="match status" value="1"/>
</dbReference>
<evidence type="ECO:0000259" key="4">
    <source>
        <dbReference type="PROSITE" id="PS51675"/>
    </source>
</evidence>
<dbReference type="InterPro" id="IPR007356">
    <property type="entry name" value="tRNA_m1G_MeTrfase_euk"/>
</dbReference>
<dbReference type="InterPro" id="IPR028564">
    <property type="entry name" value="MT_TRM10-typ"/>
</dbReference>
<dbReference type="Proteomes" id="UP001186944">
    <property type="component" value="Unassembled WGS sequence"/>
</dbReference>
<dbReference type="GO" id="GO:0070131">
    <property type="term" value="P:positive regulation of mitochondrial translation"/>
    <property type="evidence" value="ECO:0007669"/>
    <property type="project" value="TreeGrafter"/>
</dbReference>
<evidence type="ECO:0000313" key="6">
    <source>
        <dbReference type="Proteomes" id="UP001186944"/>
    </source>
</evidence>
<evidence type="ECO:0000313" key="5">
    <source>
        <dbReference type="EMBL" id="KAK3102788.1"/>
    </source>
</evidence>
<dbReference type="PANTHER" id="PTHR13563">
    <property type="entry name" value="TRNA (GUANINE-9-) METHYLTRANSFERASE"/>
    <property type="match status" value="1"/>
</dbReference>
<gene>
    <name evidence="5" type="ORF">FSP39_013913</name>
</gene>
<comment type="caution">
    <text evidence="5">The sequence shown here is derived from an EMBL/GenBank/DDBJ whole genome shotgun (WGS) entry which is preliminary data.</text>
</comment>
<name>A0AA88YDE3_PINIB</name>
<dbReference type="AlphaFoldDB" id="A0AA88YDE3"/>
<evidence type="ECO:0000256" key="3">
    <source>
        <dbReference type="ARBA" id="ARBA00022691"/>
    </source>
</evidence>
<evidence type="ECO:0000256" key="1">
    <source>
        <dbReference type="ARBA" id="ARBA00022603"/>
    </source>
</evidence>
<keyword evidence="1" id="KW-0489">Methyltransferase</keyword>
<keyword evidence="3" id="KW-0949">S-adenosyl-L-methionine</keyword>
<reference evidence="5" key="1">
    <citation type="submission" date="2019-08" db="EMBL/GenBank/DDBJ databases">
        <title>The improved chromosome-level genome for the pearl oyster Pinctada fucata martensii using PacBio sequencing and Hi-C.</title>
        <authorList>
            <person name="Zheng Z."/>
        </authorList>
    </citation>
    <scope>NUCLEOTIDE SEQUENCE</scope>
    <source>
        <strain evidence="5">ZZ-2019</strain>
        <tissue evidence="5">Adductor muscle</tissue>
    </source>
</reference>
<evidence type="ECO:0000256" key="2">
    <source>
        <dbReference type="ARBA" id="ARBA00022679"/>
    </source>
</evidence>
<organism evidence="5 6">
    <name type="scientific">Pinctada imbricata</name>
    <name type="common">Atlantic pearl-oyster</name>
    <name type="synonym">Pinctada martensii</name>
    <dbReference type="NCBI Taxonomy" id="66713"/>
    <lineage>
        <taxon>Eukaryota</taxon>
        <taxon>Metazoa</taxon>
        <taxon>Spiralia</taxon>
        <taxon>Lophotrochozoa</taxon>
        <taxon>Mollusca</taxon>
        <taxon>Bivalvia</taxon>
        <taxon>Autobranchia</taxon>
        <taxon>Pteriomorphia</taxon>
        <taxon>Pterioida</taxon>
        <taxon>Pterioidea</taxon>
        <taxon>Pteriidae</taxon>
        <taxon>Pinctada</taxon>
    </lineage>
</organism>
<sequence>MVEAKAFLNCICTEKSYLDLFPKENLVYLTPDSENDLRYDHRDIYIVGAIVDLSFDHPVTLANAREMGLRHARIPVQKYCK</sequence>
<dbReference type="GO" id="GO:0000049">
    <property type="term" value="F:tRNA binding"/>
    <property type="evidence" value="ECO:0007669"/>
    <property type="project" value="TreeGrafter"/>
</dbReference>
<dbReference type="EMBL" id="VSWD01000005">
    <property type="protein sequence ID" value="KAK3102788.1"/>
    <property type="molecule type" value="Genomic_DNA"/>
</dbReference>
<dbReference type="PROSITE" id="PS51675">
    <property type="entry name" value="SAM_MT_TRM10"/>
    <property type="match status" value="1"/>
</dbReference>
<dbReference type="GO" id="GO:0032259">
    <property type="term" value="P:methylation"/>
    <property type="evidence" value="ECO:0007669"/>
    <property type="project" value="UniProtKB-KW"/>
</dbReference>
<dbReference type="GO" id="GO:0005739">
    <property type="term" value="C:mitochondrion"/>
    <property type="evidence" value="ECO:0007669"/>
    <property type="project" value="TreeGrafter"/>
</dbReference>
<feature type="domain" description="SAM-dependent MTase TRM10-type" evidence="4">
    <location>
        <begin position="1"/>
        <end position="81"/>
    </location>
</feature>
<dbReference type="GO" id="GO:0008168">
    <property type="term" value="F:methyltransferase activity"/>
    <property type="evidence" value="ECO:0007669"/>
    <property type="project" value="UniProtKB-KW"/>
</dbReference>
<dbReference type="Gene3D" id="3.40.1280.30">
    <property type="match status" value="1"/>
</dbReference>